<evidence type="ECO:0000256" key="3">
    <source>
        <dbReference type="SAM" id="MobiDB-lite"/>
    </source>
</evidence>
<protein>
    <recommendedName>
        <fullName evidence="2">Antitoxin</fullName>
    </recommendedName>
</protein>
<dbReference type="SUPFAM" id="SSF143120">
    <property type="entry name" value="YefM-like"/>
    <property type="match status" value="1"/>
</dbReference>
<dbReference type="Gene3D" id="3.40.1620.10">
    <property type="entry name" value="YefM-like domain"/>
    <property type="match status" value="1"/>
</dbReference>
<comment type="function">
    <text evidence="2">Antitoxin component of a type II toxin-antitoxin (TA) system.</text>
</comment>
<evidence type="ECO:0000256" key="2">
    <source>
        <dbReference type="RuleBase" id="RU362080"/>
    </source>
</evidence>
<sequence>MTVVGLRELRQRASDLVRRVEAGEEVTITVAGRASARLVPATTRTWRSWPDVEELFSGPADPTWEQDRELIDSEVRDPWEPR</sequence>
<keyword evidence="5" id="KW-1185">Reference proteome</keyword>
<evidence type="ECO:0000313" key="5">
    <source>
        <dbReference type="Proteomes" id="UP000521922"/>
    </source>
</evidence>
<dbReference type="RefSeq" id="WP_179755290.1">
    <property type="nucleotide sequence ID" value="NZ_BAAAGN010000013.1"/>
</dbReference>
<gene>
    <name evidence="4" type="ORF">BJ968_004252</name>
</gene>
<dbReference type="NCBIfam" id="TIGR01552">
    <property type="entry name" value="phd_fam"/>
    <property type="match status" value="1"/>
</dbReference>
<comment type="similarity">
    <text evidence="1 2">Belongs to the phD/YefM antitoxin family.</text>
</comment>
<evidence type="ECO:0000313" key="4">
    <source>
        <dbReference type="EMBL" id="NYD24712.1"/>
    </source>
</evidence>
<reference evidence="4 5" key="1">
    <citation type="submission" date="2020-07" db="EMBL/GenBank/DDBJ databases">
        <title>Sequencing the genomes of 1000 actinobacteria strains.</title>
        <authorList>
            <person name="Klenk H.-P."/>
        </authorList>
    </citation>
    <scope>NUCLEOTIDE SEQUENCE [LARGE SCALE GENOMIC DNA]</scope>
    <source>
        <strain evidence="4 5">DSM 7487</strain>
    </source>
</reference>
<proteinExistence type="inferred from homology"/>
<evidence type="ECO:0000256" key="1">
    <source>
        <dbReference type="ARBA" id="ARBA00009981"/>
    </source>
</evidence>
<dbReference type="InterPro" id="IPR006442">
    <property type="entry name" value="Antitoxin_Phd/YefM"/>
</dbReference>
<feature type="compositionally biased region" description="Basic and acidic residues" evidence="3">
    <location>
        <begin position="65"/>
        <end position="82"/>
    </location>
</feature>
<feature type="region of interest" description="Disordered" evidence="3">
    <location>
        <begin position="57"/>
        <end position="82"/>
    </location>
</feature>
<organism evidence="4 5">
    <name type="scientific">Kineococcus aurantiacus</name>
    <dbReference type="NCBI Taxonomy" id="37633"/>
    <lineage>
        <taxon>Bacteria</taxon>
        <taxon>Bacillati</taxon>
        <taxon>Actinomycetota</taxon>
        <taxon>Actinomycetes</taxon>
        <taxon>Kineosporiales</taxon>
        <taxon>Kineosporiaceae</taxon>
        <taxon>Kineococcus</taxon>
    </lineage>
</organism>
<dbReference type="Pfam" id="PF02604">
    <property type="entry name" value="PhdYeFM_antitox"/>
    <property type="match status" value="1"/>
</dbReference>
<name>A0A7Y9J2W7_9ACTN</name>
<dbReference type="Proteomes" id="UP000521922">
    <property type="component" value="Unassembled WGS sequence"/>
</dbReference>
<comment type="caution">
    <text evidence="4">The sequence shown here is derived from an EMBL/GenBank/DDBJ whole genome shotgun (WGS) entry which is preliminary data.</text>
</comment>
<dbReference type="EMBL" id="JACCBB010000001">
    <property type="protein sequence ID" value="NYD24712.1"/>
    <property type="molecule type" value="Genomic_DNA"/>
</dbReference>
<dbReference type="AlphaFoldDB" id="A0A7Y9J2W7"/>
<dbReference type="InterPro" id="IPR036165">
    <property type="entry name" value="YefM-like_sf"/>
</dbReference>
<accession>A0A7Y9J2W7</accession>